<sequence>MATSRDLDTAGQETARRLYVYNGGFLTQKRIRRILTLSGYDVKIGAPGPDDLVGVWGNSPTSHRGEAVAGFKGAGLVRVEDAWLRSLHPGRSGEPPLGLLIDHAGVHYDPARPSDLETLLSTHPLDDTALLDRARNAIERLQEAHLTKFSAVDPDMPPLPPGYVLVLDQTLGDASVAACGADRNRFLEMLFVAQEEHPGAPILIKTHPETVAGFRKGYFDAQDVSDRVSFVTDPISPWVLFEGAVGVYTVSSQLGFEAIFAGHRPRVFGQPFYAGWGLSDDEFPVQRRQRRLTRAQMFAAAMMLYPKWYDPFHDRLCDFQTAVEIIAAQARAWREDRFGWVASGMSLWKRPHLQQFFGQHDAVIFEENPATARTTGRPWMVWASKATVGQSDAIRVEDGFLRSRGLGAALVPALSLVTDDVGIYYDPTRASRLEHLIADREDLRPDQEQRAQAVMTQIVRQRITKYNIGGDRPALPEGHRILVAGQVEDDASLTSGGGAVRRNLDLLRAARDANPKAILIYKPHPDVEAGLRDGACETTDLADHVAKNADALALLDQVQEVWTMTSLLGFEALLRGIPVTTLGVPFYAGWGLTTDLADVPPRRRARPGLAGLVHAVLIDYARYLDPQTGLPCPAEVAVHRLAQEDAPRRTSGNRLLSRLQILFSGRARFWRR</sequence>
<dbReference type="CDD" id="cd16440">
    <property type="entry name" value="beta_Kdo_transferase_KpsC_1"/>
    <property type="match status" value="1"/>
</dbReference>
<dbReference type="Pfam" id="PF05159">
    <property type="entry name" value="Capsule_synth"/>
    <property type="match status" value="3"/>
</dbReference>
<comment type="caution">
    <text evidence="1">The sequence shown here is derived from an EMBL/GenBank/DDBJ whole genome shotgun (WGS) entry which is preliminary data.</text>
</comment>
<protein>
    <submittedName>
        <fullName evidence="1">Capsular polysaccharide biosynthesis protein</fullName>
    </submittedName>
</protein>
<evidence type="ECO:0000313" key="1">
    <source>
        <dbReference type="EMBL" id="MBW4707760.1"/>
    </source>
</evidence>
<dbReference type="AlphaFoldDB" id="A0A9X1JY21"/>
<gene>
    <name evidence="1" type="ORF">KX928_08165</name>
</gene>
<evidence type="ECO:0000313" key="2">
    <source>
        <dbReference type="Proteomes" id="UP001138661"/>
    </source>
</evidence>
<accession>A0A9X1JY21</accession>
<dbReference type="RefSeq" id="WP_219500878.1">
    <property type="nucleotide sequence ID" value="NZ_JAHXDN010000002.1"/>
</dbReference>
<dbReference type="EMBL" id="JAHXDN010000002">
    <property type="protein sequence ID" value="MBW4707760.1"/>
    <property type="molecule type" value="Genomic_DNA"/>
</dbReference>
<name>A0A9X1JY21_9RHOB</name>
<reference evidence="1" key="1">
    <citation type="submission" date="2021-07" db="EMBL/GenBank/DDBJ databases">
        <title>Roseobacter insulae sp. nov., isolated from a tidal flat.</title>
        <authorList>
            <person name="Park S."/>
            <person name="Yoon J.-H."/>
        </authorList>
    </citation>
    <scope>NUCLEOTIDE SEQUENCE</scope>
    <source>
        <strain evidence="1">YSTF-M11</strain>
    </source>
</reference>
<dbReference type="GO" id="GO:0015774">
    <property type="term" value="P:polysaccharide transport"/>
    <property type="evidence" value="ECO:0007669"/>
    <property type="project" value="InterPro"/>
</dbReference>
<keyword evidence="2" id="KW-1185">Reference proteome</keyword>
<dbReference type="GO" id="GO:0000271">
    <property type="term" value="P:polysaccharide biosynthetic process"/>
    <property type="evidence" value="ECO:0007669"/>
    <property type="project" value="InterPro"/>
</dbReference>
<dbReference type="Proteomes" id="UP001138661">
    <property type="component" value="Unassembled WGS sequence"/>
</dbReference>
<organism evidence="1 2">
    <name type="scientific">Roseobacter insulae</name>
    <dbReference type="NCBI Taxonomy" id="2859783"/>
    <lineage>
        <taxon>Bacteria</taxon>
        <taxon>Pseudomonadati</taxon>
        <taxon>Pseudomonadota</taxon>
        <taxon>Alphaproteobacteria</taxon>
        <taxon>Rhodobacterales</taxon>
        <taxon>Roseobacteraceae</taxon>
        <taxon>Roseobacter</taxon>
    </lineage>
</organism>
<dbReference type="CDD" id="cd16439">
    <property type="entry name" value="beta_Kdo_transferase_KpsC_2"/>
    <property type="match status" value="1"/>
</dbReference>
<proteinExistence type="predicted"/>
<dbReference type="InterPro" id="IPR007833">
    <property type="entry name" value="Capsule_polysaccharide_synth"/>
</dbReference>